<keyword evidence="3" id="KW-1185">Reference proteome</keyword>
<protein>
    <submittedName>
        <fullName evidence="2">Unnamed protein product</fullName>
    </submittedName>
</protein>
<name>A0A9W6X812_9STRA</name>
<evidence type="ECO:0000256" key="1">
    <source>
        <dbReference type="SAM" id="MobiDB-lite"/>
    </source>
</evidence>
<gene>
    <name evidence="2" type="ORF">Pfra01_000827200</name>
</gene>
<dbReference type="OrthoDB" id="107152at2759"/>
<dbReference type="Proteomes" id="UP001165121">
    <property type="component" value="Unassembled WGS sequence"/>
</dbReference>
<dbReference type="AlphaFoldDB" id="A0A9W6X812"/>
<organism evidence="2 3">
    <name type="scientific">Phytophthora fragariaefolia</name>
    <dbReference type="NCBI Taxonomy" id="1490495"/>
    <lineage>
        <taxon>Eukaryota</taxon>
        <taxon>Sar</taxon>
        <taxon>Stramenopiles</taxon>
        <taxon>Oomycota</taxon>
        <taxon>Peronosporomycetes</taxon>
        <taxon>Peronosporales</taxon>
        <taxon>Peronosporaceae</taxon>
        <taxon>Phytophthora</taxon>
    </lineage>
</organism>
<feature type="compositionally biased region" description="Low complexity" evidence="1">
    <location>
        <begin position="1"/>
        <end position="19"/>
    </location>
</feature>
<evidence type="ECO:0000313" key="2">
    <source>
        <dbReference type="EMBL" id="GMF33393.1"/>
    </source>
</evidence>
<evidence type="ECO:0000313" key="3">
    <source>
        <dbReference type="Proteomes" id="UP001165121"/>
    </source>
</evidence>
<feature type="region of interest" description="Disordered" evidence="1">
    <location>
        <begin position="1"/>
        <end position="24"/>
    </location>
</feature>
<proteinExistence type="predicted"/>
<comment type="caution">
    <text evidence="2">The sequence shown here is derived from an EMBL/GenBank/DDBJ whole genome shotgun (WGS) entry which is preliminary data.</text>
</comment>
<sequence length="112" mass="12442">MVRARTATRTSTVRARNVAGAHEKKKKFEANAAAAASGGVTSTLASDFKVHRSTLYRWVKQQDAIKRAPPTKAYAVPTKRGPRIKYPELEKQYVALSLDVFIRAKCLMCLGY</sequence>
<dbReference type="EMBL" id="BSXT01000737">
    <property type="protein sequence ID" value="GMF33393.1"/>
    <property type="molecule type" value="Genomic_DNA"/>
</dbReference>
<reference evidence="2" key="1">
    <citation type="submission" date="2023-04" db="EMBL/GenBank/DDBJ databases">
        <title>Phytophthora fragariaefolia NBRC 109709.</title>
        <authorList>
            <person name="Ichikawa N."/>
            <person name="Sato H."/>
            <person name="Tonouchi N."/>
        </authorList>
    </citation>
    <scope>NUCLEOTIDE SEQUENCE</scope>
    <source>
        <strain evidence="2">NBRC 109709</strain>
    </source>
</reference>
<accession>A0A9W6X812</accession>